<dbReference type="HOGENOM" id="CLU_031317_0_3_6"/>
<dbReference type="PANTHER" id="PTHR46018:SF2">
    <property type="entry name" value="ZINC PHOSPHODIESTERASE ELAC PROTEIN 1"/>
    <property type="match status" value="1"/>
</dbReference>
<dbReference type="SUPFAM" id="SSF56281">
    <property type="entry name" value="Metallo-hydrolase/oxidoreductase"/>
    <property type="match status" value="1"/>
</dbReference>
<evidence type="ECO:0000256" key="1">
    <source>
        <dbReference type="ARBA" id="ARBA00022801"/>
    </source>
</evidence>
<comment type="caution">
    <text evidence="4">The sequence shown here is derived from an EMBL/GenBank/DDBJ whole genome shotgun (WGS) entry which is preliminary data.</text>
</comment>
<dbReference type="GO" id="GO:0004065">
    <property type="term" value="F:arylsulfatase activity"/>
    <property type="evidence" value="ECO:0007669"/>
    <property type="project" value="UniProtKB-EC"/>
</dbReference>
<accession>C9PN72</accession>
<keyword evidence="5" id="KW-1185">Reference proteome</keyword>
<dbReference type="Pfam" id="PF00753">
    <property type="entry name" value="Lactamase_B"/>
    <property type="match status" value="1"/>
</dbReference>
<evidence type="ECO:0000313" key="5">
    <source>
        <dbReference type="Proteomes" id="UP000005519"/>
    </source>
</evidence>
<evidence type="ECO:0000259" key="3">
    <source>
        <dbReference type="SMART" id="SM00849"/>
    </source>
</evidence>
<dbReference type="InterPro" id="IPR044094">
    <property type="entry name" value="AtsA-like_MBL-fold"/>
</dbReference>
<evidence type="ECO:0000313" key="4">
    <source>
        <dbReference type="EMBL" id="EEX50859.1"/>
    </source>
</evidence>
<reference evidence="4 5" key="1">
    <citation type="submission" date="2009-10" db="EMBL/GenBank/DDBJ databases">
        <authorList>
            <person name="Muzny D."/>
            <person name="Qin X."/>
            <person name="Deng J."/>
            <person name="Jiang H."/>
            <person name="Liu Y."/>
            <person name="Qu J."/>
            <person name="Song X.-Z."/>
            <person name="Zhang L."/>
            <person name="Thornton R."/>
            <person name="Coyle M."/>
            <person name="Francisco L."/>
            <person name="Jackson L."/>
            <person name="Javaid M."/>
            <person name="Korchina V."/>
            <person name="Kovar C."/>
            <person name="Mata R."/>
            <person name="Mathew T."/>
            <person name="Ngo R."/>
            <person name="Nguyen L."/>
            <person name="Nguyen N."/>
            <person name="Okwuonu G."/>
            <person name="Ongeri F."/>
            <person name="Pham C."/>
            <person name="Simmons D."/>
            <person name="Wilczek-Boney K."/>
            <person name="Hale W."/>
            <person name="Jakkamsetti A."/>
            <person name="Pham P."/>
            <person name="Ruth R."/>
            <person name="San Lucas F."/>
            <person name="Warren J."/>
            <person name="Zhang J."/>
            <person name="Zhao Z."/>
            <person name="Zhou C."/>
            <person name="Zhu D."/>
            <person name="Lee S."/>
            <person name="Bess C."/>
            <person name="Blankenburg K."/>
            <person name="Forbes L."/>
            <person name="Fu Q."/>
            <person name="Gubbala S."/>
            <person name="Hirani K."/>
            <person name="Jayaseelan J.C."/>
            <person name="Lara F."/>
            <person name="Munidasa M."/>
            <person name="Palculict T."/>
            <person name="Patil S."/>
            <person name="Pu L.-L."/>
            <person name="Saada N."/>
            <person name="Tang L."/>
            <person name="Weissenberger G."/>
            <person name="Zhu Y."/>
            <person name="Hemphill L."/>
            <person name="Shang Y."/>
            <person name="Youmans B."/>
            <person name="Ayvaz T."/>
            <person name="Ross M."/>
            <person name="Santibanez J."/>
            <person name="Aqrawi P."/>
            <person name="Gross S."/>
            <person name="Joshi V."/>
            <person name="Fowler G."/>
            <person name="Nazareth L."/>
            <person name="Reid J."/>
            <person name="Worley K."/>
            <person name="Petrosino J."/>
            <person name="Highlander S."/>
            <person name="Gibbs R."/>
        </authorList>
    </citation>
    <scope>NUCLEOTIDE SEQUENCE [LARGE SCALE GENOMIC DNA]</scope>
    <source>
        <strain evidence="4 5">ATCC 43325</strain>
    </source>
</reference>
<organism evidence="4 5">
    <name type="scientific">Pasteurella dagmatis ATCC 43325</name>
    <dbReference type="NCBI Taxonomy" id="667128"/>
    <lineage>
        <taxon>Bacteria</taxon>
        <taxon>Pseudomonadati</taxon>
        <taxon>Pseudomonadota</taxon>
        <taxon>Gammaproteobacteria</taxon>
        <taxon>Pasteurellales</taxon>
        <taxon>Pasteurellaceae</taxon>
        <taxon>Pasteurella</taxon>
    </lineage>
</organism>
<keyword evidence="2" id="KW-0732">Signal</keyword>
<dbReference type="STRING" id="667128.HMPREF0621_0446"/>
<dbReference type="Proteomes" id="UP000005519">
    <property type="component" value="Unassembled WGS sequence"/>
</dbReference>
<keyword evidence="1 4" id="KW-0378">Hydrolase</keyword>
<dbReference type="PANTHER" id="PTHR46018">
    <property type="entry name" value="ZINC PHOSPHODIESTERASE ELAC PROTEIN 1"/>
    <property type="match status" value="1"/>
</dbReference>
<dbReference type="AlphaFoldDB" id="C9PN72"/>
<proteinExistence type="predicted"/>
<evidence type="ECO:0000256" key="2">
    <source>
        <dbReference type="SAM" id="SignalP"/>
    </source>
</evidence>
<feature type="domain" description="Metallo-beta-lactamase" evidence="3">
    <location>
        <begin position="58"/>
        <end position="281"/>
    </location>
</feature>
<name>C9PN72_9PAST</name>
<dbReference type="InterPro" id="IPR036866">
    <property type="entry name" value="RibonucZ/Hydroxyglut_hydro"/>
</dbReference>
<dbReference type="GO" id="GO:0042781">
    <property type="term" value="F:3'-tRNA processing endoribonuclease activity"/>
    <property type="evidence" value="ECO:0007669"/>
    <property type="project" value="TreeGrafter"/>
</dbReference>
<dbReference type="EC" id="3.1.6.1" evidence="4"/>
<protein>
    <submittedName>
        <fullName evidence="4">Metallo-beta-lactamase domain protein</fullName>
        <ecNumber evidence="4">3.1.6.1</ecNumber>
    </submittedName>
</protein>
<gene>
    <name evidence="4" type="primary">ars</name>
    <name evidence="4" type="ORF">HMPREF0621_0446</name>
</gene>
<sequence>MIGSTMKGINFLFLLFSLFSLNSWASSCTASNLDVVVLGSGGPEIQLFRSNPPPQARASASYLVRENGQAKFLVDLGTGALQNFAQADAKIEDLKAIFVSHFHVDHINDLPSLLKASFFSNRTDDLPIYGPTGNEVIPDTAQFISRLFGENGAYAYLSDFLSGDANYLVKPISINADKHNPVVFNTEVDGFQIQAIGTEHGLLPALAWRIEKNGCSVVFSGDTSNKGKTLNQLVKNANWFVAHNAVPESSQDKVAQKLHMKPSEIGDIAKQGEVKNILLSHLMRRTENAKSETKQAIKQSYKGKIHFAEDCAIYALNENKQTISCKK</sequence>
<dbReference type="SMART" id="SM00849">
    <property type="entry name" value="Lactamase_B"/>
    <property type="match status" value="1"/>
</dbReference>
<feature type="chain" id="PRO_5003000575" evidence="2">
    <location>
        <begin position="26"/>
        <end position="327"/>
    </location>
</feature>
<dbReference type="InterPro" id="IPR001279">
    <property type="entry name" value="Metallo-B-lactamas"/>
</dbReference>
<dbReference type="PROSITE" id="PS51257">
    <property type="entry name" value="PROKAR_LIPOPROTEIN"/>
    <property type="match status" value="1"/>
</dbReference>
<dbReference type="CDD" id="cd07719">
    <property type="entry name" value="arylsulfatase_AtsA-like_MBL-fold"/>
    <property type="match status" value="1"/>
</dbReference>
<dbReference type="EMBL" id="ACZR01000005">
    <property type="protein sequence ID" value="EEX50859.1"/>
    <property type="molecule type" value="Genomic_DNA"/>
</dbReference>
<feature type="signal peptide" evidence="2">
    <location>
        <begin position="1"/>
        <end position="25"/>
    </location>
</feature>
<dbReference type="Gene3D" id="3.60.15.10">
    <property type="entry name" value="Ribonuclease Z/Hydroxyacylglutathione hydrolase-like"/>
    <property type="match status" value="1"/>
</dbReference>